<dbReference type="Proteomes" id="UP000003861">
    <property type="component" value="Unassembled WGS sequence"/>
</dbReference>
<proteinExistence type="predicted"/>
<name>F7PMP1_9EURY</name>
<reference evidence="1 2" key="1">
    <citation type="journal article" date="2011" name="J. Bacteriol.">
        <title>Genome sequence of Halorhabdus tiamatea, the first archaeon isolated from a deep-sea anoxic brine lake.</title>
        <authorList>
            <person name="Antunes A."/>
            <person name="Alam I."/>
            <person name="Bajic V.B."/>
            <person name="Stingl U."/>
        </authorList>
    </citation>
    <scope>NUCLEOTIDE SEQUENCE [LARGE SCALE GENOMIC DNA]</scope>
    <source>
        <strain evidence="1 2">SARL4B</strain>
    </source>
</reference>
<sequence length="207" mass="23135">MSGTKVITSDPEVIEQIIHEESEYTVEDGDEQAELTAVKFETSNGETVTFERGIDLFDRSGNHVGQITEIQYSLTATQTESHSTDWYHTVMIDYDGEDGSEGGVPLGELAEQWAEGKLTTVPEELAEHGNRKTLLWQLSSDGRDYCGVRYIGRHKGIEDEPISEQASAFVDDMLNDDGEIRAEYDDMGDWEQFEATHGEIADLYLSA</sequence>
<organism evidence="1 2">
    <name type="scientific">Halorhabdus tiamatea SARL4B</name>
    <dbReference type="NCBI Taxonomy" id="1033806"/>
    <lineage>
        <taxon>Archaea</taxon>
        <taxon>Methanobacteriati</taxon>
        <taxon>Methanobacteriota</taxon>
        <taxon>Stenosarchaea group</taxon>
        <taxon>Halobacteria</taxon>
        <taxon>Halobacteriales</taxon>
        <taxon>Haloarculaceae</taxon>
        <taxon>Halorhabdus</taxon>
    </lineage>
</organism>
<comment type="caution">
    <text evidence="1">The sequence shown here is derived from an EMBL/GenBank/DDBJ whole genome shotgun (WGS) entry which is preliminary data.</text>
</comment>
<evidence type="ECO:0000313" key="2">
    <source>
        <dbReference type="Proteomes" id="UP000003861"/>
    </source>
</evidence>
<dbReference type="EMBL" id="AFNT02000003">
    <property type="protein sequence ID" value="ERJ07447.1"/>
    <property type="molecule type" value="Genomic_DNA"/>
</dbReference>
<dbReference type="RefSeq" id="WP_008527015.1">
    <property type="nucleotide sequence ID" value="NZ_AFNT02000003.1"/>
</dbReference>
<reference evidence="1 2" key="2">
    <citation type="journal article" date="2013" name="PLoS ONE">
        <title>INDIGO - INtegrated Data Warehouse of MIcrobial GenOmes with Examples from the Red Sea Extremophiles.</title>
        <authorList>
            <person name="Alam I."/>
            <person name="Antunes A."/>
            <person name="Kamau A.A."/>
            <person name="Ba Alawi W."/>
            <person name="Kalkatawi M."/>
            <person name="Stingl U."/>
            <person name="Bajic V.B."/>
        </authorList>
    </citation>
    <scope>NUCLEOTIDE SEQUENCE [LARGE SCALE GENOMIC DNA]</scope>
    <source>
        <strain evidence="1 2">SARL4B</strain>
    </source>
</reference>
<evidence type="ECO:0000313" key="1">
    <source>
        <dbReference type="EMBL" id="ERJ07447.1"/>
    </source>
</evidence>
<accession>F7PMP1</accession>
<dbReference type="AlphaFoldDB" id="F7PMP1"/>
<protein>
    <submittedName>
        <fullName evidence="1">Uncharacterized protein</fullName>
    </submittedName>
</protein>
<gene>
    <name evidence="1" type="ORF">HLRTI_000489</name>
</gene>